<keyword evidence="2 4" id="KW-0238">DNA-binding</keyword>
<keyword evidence="1" id="KW-0805">Transcription regulation</keyword>
<dbReference type="GO" id="GO:0003700">
    <property type="term" value="F:DNA-binding transcription factor activity"/>
    <property type="evidence" value="ECO:0007669"/>
    <property type="project" value="TreeGrafter"/>
</dbReference>
<gene>
    <name evidence="7" type="ORF">RVR_2570</name>
</gene>
<evidence type="ECO:0000256" key="4">
    <source>
        <dbReference type="PROSITE-ProRule" id="PRU00335"/>
    </source>
</evidence>
<dbReference type="Pfam" id="PF00440">
    <property type="entry name" value="TetR_N"/>
    <property type="match status" value="1"/>
</dbReference>
<dbReference type="Gene3D" id="1.10.10.60">
    <property type="entry name" value="Homeodomain-like"/>
    <property type="match status" value="1"/>
</dbReference>
<accession>A0A7U3VMW5</accession>
<evidence type="ECO:0000256" key="1">
    <source>
        <dbReference type="ARBA" id="ARBA00023015"/>
    </source>
</evidence>
<evidence type="ECO:0000313" key="8">
    <source>
        <dbReference type="Proteomes" id="UP000595703"/>
    </source>
</evidence>
<dbReference type="AlphaFoldDB" id="A0A7U3VMW5"/>
<reference evidence="7 8" key="1">
    <citation type="journal article" date="2010" name="J. Bacteriol.">
        <title>Biochemical characterization of a novel indole prenyltransferase from Streptomyces sp. SN-593.</title>
        <authorList>
            <person name="Takahashi S."/>
            <person name="Takagi H."/>
            <person name="Toyoda A."/>
            <person name="Uramoto M."/>
            <person name="Nogawa T."/>
            <person name="Ueki M."/>
            <person name="Sakaki Y."/>
            <person name="Osada H."/>
        </authorList>
    </citation>
    <scope>NUCLEOTIDE SEQUENCE [LARGE SCALE GENOMIC DNA]</scope>
    <source>
        <strain evidence="7 8">SN-593</strain>
    </source>
</reference>
<dbReference type="Proteomes" id="UP000595703">
    <property type="component" value="Chromosome"/>
</dbReference>
<dbReference type="InterPro" id="IPR050109">
    <property type="entry name" value="HTH-type_TetR-like_transc_reg"/>
</dbReference>
<protein>
    <submittedName>
        <fullName evidence="7">Putative TetR family transcriptional regulator</fullName>
    </submittedName>
</protein>
<name>A0A7U3VMW5_9ACTN</name>
<reference evidence="7 8" key="4">
    <citation type="journal article" date="2020" name="Sci. Rep.">
        <title>beta-carboline chemical signals induce reveromycin production through a LuxR family regulator in Streptomyces sp. SN-593.</title>
        <authorList>
            <person name="Panthee S."/>
            <person name="Kito N."/>
            <person name="Hayashi T."/>
            <person name="Shimizu T."/>
            <person name="Ishikawa J."/>
            <person name="Hamamoto H."/>
            <person name="Osada H."/>
            <person name="Takahashi S."/>
        </authorList>
    </citation>
    <scope>NUCLEOTIDE SEQUENCE [LARGE SCALE GENOMIC DNA]</scope>
    <source>
        <strain evidence="7 8">SN-593</strain>
    </source>
</reference>
<dbReference type="PANTHER" id="PTHR30055">
    <property type="entry name" value="HTH-TYPE TRANSCRIPTIONAL REGULATOR RUTR"/>
    <property type="match status" value="1"/>
</dbReference>
<dbReference type="PROSITE" id="PS50977">
    <property type="entry name" value="HTH_TETR_2"/>
    <property type="match status" value="1"/>
</dbReference>
<dbReference type="InterPro" id="IPR023772">
    <property type="entry name" value="DNA-bd_HTH_TetR-type_CS"/>
</dbReference>
<evidence type="ECO:0000256" key="5">
    <source>
        <dbReference type="SAM" id="MobiDB-lite"/>
    </source>
</evidence>
<dbReference type="Gene3D" id="1.10.357.10">
    <property type="entry name" value="Tetracycline Repressor, domain 2"/>
    <property type="match status" value="1"/>
</dbReference>
<dbReference type="EMBL" id="AP018365">
    <property type="protein sequence ID" value="BBA97017.1"/>
    <property type="molecule type" value="Genomic_DNA"/>
</dbReference>
<reference evidence="7 8" key="2">
    <citation type="journal article" date="2011" name="J. Antibiot.">
        <title>Furaquinocins I and J: novel polyketide isoprenoid hybrid compounds from Streptomyces reveromyceticus SN-593.</title>
        <authorList>
            <person name="Panthee S."/>
            <person name="Takahashi S."/>
            <person name="Takagi H."/>
            <person name="Nogawa T."/>
            <person name="Oowada E."/>
            <person name="Uramoto M."/>
            <person name="Osada H."/>
        </authorList>
    </citation>
    <scope>NUCLEOTIDE SEQUENCE [LARGE SCALE GENOMIC DNA]</scope>
    <source>
        <strain evidence="7 8">SN-593</strain>
    </source>
</reference>
<dbReference type="GO" id="GO:0000976">
    <property type="term" value="F:transcription cis-regulatory region binding"/>
    <property type="evidence" value="ECO:0007669"/>
    <property type="project" value="TreeGrafter"/>
</dbReference>
<organism evidence="7 8">
    <name type="scientific">Actinacidiphila reveromycinica</name>
    <dbReference type="NCBI Taxonomy" id="659352"/>
    <lineage>
        <taxon>Bacteria</taxon>
        <taxon>Bacillati</taxon>
        <taxon>Actinomycetota</taxon>
        <taxon>Actinomycetes</taxon>
        <taxon>Kitasatosporales</taxon>
        <taxon>Streptomycetaceae</taxon>
        <taxon>Actinacidiphila</taxon>
    </lineage>
</organism>
<dbReference type="SUPFAM" id="SSF48498">
    <property type="entry name" value="Tetracyclin repressor-like, C-terminal domain"/>
    <property type="match status" value="1"/>
</dbReference>
<evidence type="ECO:0000256" key="3">
    <source>
        <dbReference type="ARBA" id="ARBA00023163"/>
    </source>
</evidence>
<evidence type="ECO:0000313" key="7">
    <source>
        <dbReference type="EMBL" id="BBA97017.1"/>
    </source>
</evidence>
<evidence type="ECO:0000256" key="2">
    <source>
        <dbReference type="ARBA" id="ARBA00023125"/>
    </source>
</evidence>
<keyword evidence="8" id="KW-1185">Reference proteome</keyword>
<dbReference type="PROSITE" id="PS01081">
    <property type="entry name" value="HTH_TETR_1"/>
    <property type="match status" value="1"/>
</dbReference>
<sequence>MPGGRGSAPAVGTAPRGRPRSAAVDRSVIDAVMRLISEGTSIGDLTMEGIARRAGVGKATLYRRWPGKEPLLLDVLATLDGPPPAGTETGDLRADLVRAVEFIRRRSLAKRESALLRTMVTQMQSNPELWRRYHDTVIAGRRRMLVGLLERGIASGEIRPELGADLELLCDMVAGPVLARATLHPDAPLPPDLADRVVDTLLDGMRPRRRSGDREGPPDRP</sequence>
<dbReference type="KEGG" id="arev:RVR_2570"/>
<dbReference type="InterPro" id="IPR036271">
    <property type="entry name" value="Tet_transcr_reg_TetR-rel_C_sf"/>
</dbReference>
<dbReference type="PANTHER" id="PTHR30055:SF148">
    <property type="entry name" value="TETR-FAMILY TRANSCRIPTIONAL REGULATOR"/>
    <property type="match status" value="1"/>
</dbReference>
<feature type="DNA-binding region" description="H-T-H motif" evidence="4">
    <location>
        <begin position="46"/>
        <end position="65"/>
    </location>
</feature>
<feature type="domain" description="HTH tetR-type" evidence="6">
    <location>
        <begin position="22"/>
        <end position="83"/>
    </location>
</feature>
<dbReference type="Pfam" id="PF16859">
    <property type="entry name" value="TetR_C_11"/>
    <property type="match status" value="1"/>
</dbReference>
<proteinExistence type="predicted"/>
<dbReference type="InterPro" id="IPR009057">
    <property type="entry name" value="Homeodomain-like_sf"/>
</dbReference>
<dbReference type="SUPFAM" id="SSF46689">
    <property type="entry name" value="Homeodomain-like"/>
    <property type="match status" value="1"/>
</dbReference>
<evidence type="ECO:0000259" key="6">
    <source>
        <dbReference type="PROSITE" id="PS50977"/>
    </source>
</evidence>
<reference evidence="7 8" key="3">
    <citation type="journal article" date="2011" name="Nat. Chem. Biol.">
        <title>Reveromycin A biosynthesis uses RevG and RevJ for stereospecific spiroacetal formation.</title>
        <authorList>
            <person name="Takahashi S."/>
            <person name="Toyoda A."/>
            <person name="Sekiyama Y."/>
            <person name="Takagi H."/>
            <person name="Nogawa T."/>
            <person name="Uramoto M."/>
            <person name="Suzuki R."/>
            <person name="Koshino H."/>
            <person name="Kumano T."/>
            <person name="Panthee S."/>
            <person name="Dairi T."/>
            <person name="Ishikawa J."/>
            <person name="Ikeda H."/>
            <person name="Sakaki Y."/>
            <person name="Osada H."/>
        </authorList>
    </citation>
    <scope>NUCLEOTIDE SEQUENCE [LARGE SCALE GENOMIC DNA]</scope>
    <source>
        <strain evidence="7 8">SN-593</strain>
    </source>
</reference>
<keyword evidence="3" id="KW-0804">Transcription</keyword>
<feature type="region of interest" description="Disordered" evidence="5">
    <location>
        <begin position="1"/>
        <end position="22"/>
    </location>
</feature>
<dbReference type="InterPro" id="IPR001647">
    <property type="entry name" value="HTH_TetR"/>
</dbReference>
<dbReference type="InterPro" id="IPR011075">
    <property type="entry name" value="TetR_C"/>
</dbReference>